<sequence length="196" mass="22989">MNTTNLFVQSSNPVIHYYYIEEASRDLLNPTKIIENANGTKTLEFRDNFLENFFNQFTIYHYDREFKWSRNTELHKYYLIGVHSQHILNNLNSINEIVFAEYIGTGEEYPLNTMNSPNPDDYIDNNDVINAWVPLPTEPNEGFTVFNVRPYEHLELVNAKRAWNITTGDPTIAIGIKDINFYLDHPDLENEVLHLK</sequence>
<organism evidence="1 2">
    <name type="scientific">Psychroflexus salis</name>
    <dbReference type="NCBI Taxonomy" id="1526574"/>
    <lineage>
        <taxon>Bacteria</taxon>
        <taxon>Pseudomonadati</taxon>
        <taxon>Bacteroidota</taxon>
        <taxon>Flavobacteriia</taxon>
        <taxon>Flavobacteriales</taxon>
        <taxon>Flavobacteriaceae</taxon>
        <taxon>Psychroflexus</taxon>
    </lineage>
</organism>
<dbReference type="Proteomes" id="UP000599688">
    <property type="component" value="Unassembled WGS sequence"/>
</dbReference>
<proteinExistence type="predicted"/>
<reference evidence="1 2" key="1">
    <citation type="journal article" date="2014" name="Int. J. Syst. Evol. Microbiol.">
        <title>Complete genome sequence of Corynebacterium casei LMG S-19264T (=DSM 44701T), isolated from a smear-ripened cheese.</title>
        <authorList>
            <consortium name="US DOE Joint Genome Institute (JGI-PGF)"/>
            <person name="Walter F."/>
            <person name="Albersmeier A."/>
            <person name="Kalinowski J."/>
            <person name="Ruckert C."/>
        </authorList>
    </citation>
    <scope>NUCLEOTIDE SEQUENCE [LARGE SCALE GENOMIC DNA]</scope>
    <source>
        <strain evidence="1 2">CGMCC 1.12925</strain>
    </source>
</reference>
<evidence type="ECO:0000313" key="2">
    <source>
        <dbReference type="Proteomes" id="UP000599688"/>
    </source>
</evidence>
<accession>A0A917E5P9</accession>
<dbReference type="AlphaFoldDB" id="A0A917E5P9"/>
<keyword evidence="2" id="KW-1185">Reference proteome</keyword>
<name>A0A917E5P9_9FLAO</name>
<dbReference type="RefSeq" id="WP_188405264.1">
    <property type="nucleotide sequence ID" value="NZ_BMGL01000003.1"/>
</dbReference>
<comment type="caution">
    <text evidence="1">The sequence shown here is derived from an EMBL/GenBank/DDBJ whole genome shotgun (WGS) entry which is preliminary data.</text>
</comment>
<evidence type="ECO:0000313" key="1">
    <source>
        <dbReference type="EMBL" id="GGE07074.1"/>
    </source>
</evidence>
<protein>
    <submittedName>
        <fullName evidence="1">Uncharacterized protein</fullName>
    </submittedName>
</protein>
<dbReference type="EMBL" id="BMGL01000003">
    <property type="protein sequence ID" value="GGE07074.1"/>
    <property type="molecule type" value="Genomic_DNA"/>
</dbReference>
<gene>
    <name evidence="1" type="ORF">GCM10010831_05720</name>
</gene>